<organism evidence="5">
    <name type="scientific">Schizophyllum commune (strain H4-8 / FGSC 9210)</name>
    <name type="common">Split gill fungus</name>
    <dbReference type="NCBI Taxonomy" id="578458"/>
    <lineage>
        <taxon>Eukaryota</taxon>
        <taxon>Fungi</taxon>
        <taxon>Dikarya</taxon>
        <taxon>Basidiomycota</taxon>
        <taxon>Agaricomycotina</taxon>
        <taxon>Agaricomycetes</taxon>
        <taxon>Agaricomycetidae</taxon>
        <taxon>Agaricales</taxon>
        <taxon>Schizophyllaceae</taxon>
        <taxon>Schizophyllum</taxon>
    </lineage>
</organism>
<reference evidence="4 5" key="1">
    <citation type="journal article" date="2010" name="Nat. Biotechnol.">
        <title>Genome sequence of the model mushroom Schizophyllum commune.</title>
        <authorList>
            <person name="Ohm R.A."/>
            <person name="de Jong J.F."/>
            <person name="Lugones L.G."/>
            <person name="Aerts A."/>
            <person name="Kothe E."/>
            <person name="Stajich J.E."/>
            <person name="de Vries R.P."/>
            <person name="Record E."/>
            <person name="Levasseur A."/>
            <person name="Baker S.E."/>
            <person name="Bartholomew K.A."/>
            <person name="Coutinho P.M."/>
            <person name="Erdmann S."/>
            <person name="Fowler T.J."/>
            <person name="Gathman A.C."/>
            <person name="Lombard V."/>
            <person name="Henrissat B."/>
            <person name="Knabe N."/>
            <person name="Kuees U."/>
            <person name="Lilly W.W."/>
            <person name="Lindquist E."/>
            <person name="Lucas S."/>
            <person name="Magnuson J.K."/>
            <person name="Piumi F."/>
            <person name="Raudaskoski M."/>
            <person name="Salamov A."/>
            <person name="Schmutz J."/>
            <person name="Schwarze F.W.M.R."/>
            <person name="vanKuyk P.A."/>
            <person name="Horton J.S."/>
            <person name="Grigoriev I.V."/>
            <person name="Woesten H.A.B."/>
        </authorList>
    </citation>
    <scope>NUCLEOTIDE SEQUENCE [LARGE SCALE GENOMIC DNA]</scope>
    <source>
        <strain evidence="5">H4-8 / FGSC 9210</strain>
    </source>
</reference>
<dbReference type="Pfam" id="PF00501">
    <property type="entry name" value="AMP-binding"/>
    <property type="match status" value="2"/>
</dbReference>
<dbReference type="HOGENOM" id="CLU_000022_59_0_1"/>
<gene>
    <name evidence="4" type="ORF">SCHCODRAFT_109844</name>
</gene>
<dbReference type="GO" id="GO:0006631">
    <property type="term" value="P:fatty acid metabolic process"/>
    <property type="evidence" value="ECO:0007669"/>
    <property type="project" value="TreeGrafter"/>
</dbReference>
<dbReference type="GO" id="GO:0031956">
    <property type="term" value="F:medium-chain fatty acid-CoA ligase activity"/>
    <property type="evidence" value="ECO:0007669"/>
    <property type="project" value="TreeGrafter"/>
</dbReference>
<dbReference type="InParanoid" id="D8Q7R3"/>
<evidence type="ECO:0000256" key="2">
    <source>
        <dbReference type="ARBA" id="ARBA00022598"/>
    </source>
</evidence>
<dbReference type="SUPFAM" id="SSF56801">
    <property type="entry name" value="Acetyl-CoA synthetase-like"/>
    <property type="match status" value="1"/>
</dbReference>
<sequence>MPWTPKYTVPEGQLRLICKLLTSPGSELEVETVCINGRVVRTYKNLPASCQAVWLDAVRKYGSREYSVFGGQRFTFVDIHNRILRSAAILREVYGIEKGDHVGLVSKNLPDLLAIFWACHLLGAVSALVNFRLFQHGMVYCLLKCDCKLVVLDGERADILEPVIEDYSMRALSTRVVVLQGENAERQRNGMQLWTEIYGGYTDDPSTVLSRVPTIHPDDDCLIIFTSGTSGGKPKPALCTQRALLTNIFNTIYSISAVALRRGAGSDLDPGQPISVLCPFPLVIILSIHSMVGKNLSRDANIAMTVVSPKLLATFLGSRVVYLDEYNPEQVLRLAMKEGIQSITGSPQLLRELVHVASSKLVGNNLRALACSGGPVRENFARDAQQAFPCAEIRYAYGMTEATGLWSLISEGDFAARPLSCGLLPPVNEVLIVSDDGKVVPHGHSGEIWMRGPSIMKAYYNDPEATAKVMTKACAHTAGSHSYRTHVDCQYRMAGFKAETSEYSVRKVFSPDLEKDMIIRDTLNISSIMLENALLEQPGVLEAAAIAVPDEREEYVGKTTADSLLAAVNIKLPAHAVLAMIILRDERLPRSGFDKVLKASLKPQAVAAWKRRLALECES</sequence>
<dbReference type="STRING" id="578458.D8Q7R3"/>
<dbReference type="InterPro" id="IPR045851">
    <property type="entry name" value="AMP-bd_C_sf"/>
</dbReference>
<name>D8Q7R3_SCHCM</name>
<dbReference type="PANTHER" id="PTHR43201:SF5">
    <property type="entry name" value="MEDIUM-CHAIN ACYL-COA LIGASE ACSF2, MITOCHONDRIAL"/>
    <property type="match status" value="1"/>
</dbReference>
<feature type="domain" description="AMP-dependent synthetase/ligase" evidence="3">
    <location>
        <begin position="311"/>
        <end position="460"/>
    </location>
</feature>
<dbReference type="EMBL" id="GL377307">
    <property type="protein sequence ID" value="EFI96065.1"/>
    <property type="molecule type" value="Genomic_DNA"/>
</dbReference>
<dbReference type="Gene3D" id="3.30.300.30">
    <property type="match status" value="1"/>
</dbReference>
<dbReference type="Gene3D" id="3.40.50.12780">
    <property type="entry name" value="N-terminal domain of ligase-like"/>
    <property type="match status" value="1"/>
</dbReference>
<dbReference type="Proteomes" id="UP000007431">
    <property type="component" value="Unassembled WGS sequence"/>
</dbReference>
<evidence type="ECO:0000313" key="5">
    <source>
        <dbReference type="Proteomes" id="UP000007431"/>
    </source>
</evidence>
<dbReference type="InterPro" id="IPR042099">
    <property type="entry name" value="ANL_N_sf"/>
</dbReference>
<evidence type="ECO:0000313" key="4">
    <source>
        <dbReference type="EMBL" id="EFI96065.1"/>
    </source>
</evidence>
<evidence type="ECO:0000259" key="3">
    <source>
        <dbReference type="Pfam" id="PF00501"/>
    </source>
</evidence>
<dbReference type="AlphaFoldDB" id="D8Q7R3"/>
<proteinExistence type="inferred from homology"/>
<dbReference type="OMA" id="RIAMENY"/>
<dbReference type="InterPro" id="IPR000873">
    <property type="entry name" value="AMP-dep_synth/lig_dom"/>
</dbReference>
<keyword evidence="5" id="KW-1185">Reference proteome</keyword>
<feature type="non-terminal residue" evidence="4">
    <location>
        <position position="619"/>
    </location>
</feature>
<comment type="similarity">
    <text evidence="1">Belongs to the ATP-dependent AMP-binding enzyme family.</text>
</comment>
<dbReference type="VEuPathDB" id="FungiDB:SCHCODRAFT_02735293"/>
<evidence type="ECO:0000256" key="1">
    <source>
        <dbReference type="ARBA" id="ARBA00006432"/>
    </source>
</evidence>
<dbReference type="PANTHER" id="PTHR43201">
    <property type="entry name" value="ACYL-COA SYNTHETASE"/>
    <property type="match status" value="1"/>
</dbReference>
<accession>D8Q7R3</accession>
<feature type="domain" description="AMP-dependent synthetase/ligase" evidence="3">
    <location>
        <begin position="57"/>
        <end position="288"/>
    </location>
</feature>
<keyword evidence="2" id="KW-0436">Ligase</keyword>
<dbReference type="eggNOG" id="KOG1176">
    <property type="taxonomic scope" value="Eukaryota"/>
</dbReference>
<protein>
    <recommendedName>
        <fullName evidence="3">AMP-dependent synthetase/ligase domain-containing protein</fullName>
    </recommendedName>
</protein>